<accession>A0AAN8XD83</accession>
<protein>
    <submittedName>
        <fullName evidence="1">Uncharacterized protein</fullName>
    </submittedName>
</protein>
<dbReference type="Proteomes" id="UP001381693">
    <property type="component" value="Unassembled WGS sequence"/>
</dbReference>
<keyword evidence="2" id="KW-1185">Reference proteome</keyword>
<evidence type="ECO:0000313" key="2">
    <source>
        <dbReference type="Proteomes" id="UP001381693"/>
    </source>
</evidence>
<feature type="non-terminal residue" evidence="1">
    <location>
        <position position="1"/>
    </location>
</feature>
<evidence type="ECO:0000313" key="1">
    <source>
        <dbReference type="EMBL" id="KAK7079353.1"/>
    </source>
</evidence>
<reference evidence="1 2" key="1">
    <citation type="submission" date="2023-11" db="EMBL/GenBank/DDBJ databases">
        <title>Halocaridina rubra genome assembly.</title>
        <authorList>
            <person name="Smith C."/>
        </authorList>
    </citation>
    <scope>NUCLEOTIDE SEQUENCE [LARGE SCALE GENOMIC DNA]</scope>
    <source>
        <strain evidence="1">EP-1</strain>
        <tissue evidence="1">Whole</tissue>
    </source>
</reference>
<dbReference type="AlphaFoldDB" id="A0AAN8XD83"/>
<name>A0AAN8XD83_HALRR</name>
<sequence length="60" mass="6664">YSPAQLLMGRQIRTRVPELKSKLLPNLSNLNRVAENDAKVKTAGAQSYNNHHGARVLPII</sequence>
<organism evidence="1 2">
    <name type="scientific">Halocaridina rubra</name>
    <name type="common">Hawaiian red shrimp</name>
    <dbReference type="NCBI Taxonomy" id="373956"/>
    <lineage>
        <taxon>Eukaryota</taxon>
        <taxon>Metazoa</taxon>
        <taxon>Ecdysozoa</taxon>
        <taxon>Arthropoda</taxon>
        <taxon>Crustacea</taxon>
        <taxon>Multicrustacea</taxon>
        <taxon>Malacostraca</taxon>
        <taxon>Eumalacostraca</taxon>
        <taxon>Eucarida</taxon>
        <taxon>Decapoda</taxon>
        <taxon>Pleocyemata</taxon>
        <taxon>Caridea</taxon>
        <taxon>Atyoidea</taxon>
        <taxon>Atyidae</taxon>
        <taxon>Halocaridina</taxon>
    </lineage>
</organism>
<dbReference type="EMBL" id="JAXCGZ010007547">
    <property type="protein sequence ID" value="KAK7079353.1"/>
    <property type="molecule type" value="Genomic_DNA"/>
</dbReference>
<gene>
    <name evidence="1" type="ORF">SK128_001640</name>
</gene>
<comment type="caution">
    <text evidence="1">The sequence shown here is derived from an EMBL/GenBank/DDBJ whole genome shotgun (WGS) entry which is preliminary data.</text>
</comment>
<proteinExistence type="predicted"/>